<feature type="transmembrane region" description="Helical" evidence="6">
    <location>
        <begin position="51"/>
        <end position="72"/>
    </location>
</feature>
<dbReference type="InParanoid" id="A0A218Z419"/>
<keyword evidence="9" id="KW-1185">Reference proteome</keyword>
<keyword evidence="3 6" id="KW-1133">Transmembrane helix</keyword>
<name>A0A218Z419_9HELO</name>
<feature type="transmembrane region" description="Helical" evidence="6">
    <location>
        <begin position="105"/>
        <end position="123"/>
    </location>
</feature>
<evidence type="ECO:0000256" key="6">
    <source>
        <dbReference type="SAM" id="Phobius"/>
    </source>
</evidence>
<dbReference type="InterPro" id="IPR052337">
    <property type="entry name" value="SAT4-like"/>
</dbReference>
<evidence type="ECO:0000313" key="8">
    <source>
        <dbReference type="EMBL" id="OWP02767.1"/>
    </source>
</evidence>
<evidence type="ECO:0000259" key="7">
    <source>
        <dbReference type="Pfam" id="PF20684"/>
    </source>
</evidence>
<dbReference type="AlphaFoldDB" id="A0A218Z419"/>
<dbReference type="PANTHER" id="PTHR33048">
    <property type="entry name" value="PTH11-LIKE INTEGRAL MEMBRANE PROTEIN (AFU_ORTHOLOGUE AFUA_5G11245)"/>
    <property type="match status" value="1"/>
</dbReference>
<proteinExistence type="inferred from homology"/>
<comment type="caution">
    <text evidence="8">The sequence shown here is derived from an EMBL/GenBank/DDBJ whole genome shotgun (WGS) entry which is preliminary data.</text>
</comment>
<keyword evidence="4 6" id="KW-0472">Membrane</keyword>
<dbReference type="PANTHER" id="PTHR33048:SF123">
    <property type="entry name" value="INTEGRAL MEMBRANE PROTEIN"/>
    <property type="match status" value="1"/>
</dbReference>
<dbReference type="EMBL" id="MZNU01000211">
    <property type="protein sequence ID" value="OWP02767.1"/>
    <property type="molecule type" value="Genomic_DNA"/>
</dbReference>
<feature type="transmembrane region" description="Helical" evidence="6">
    <location>
        <begin position="135"/>
        <end position="157"/>
    </location>
</feature>
<keyword evidence="2 6" id="KW-0812">Transmembrane</keyword>
<dbReference type="Pfam" id="PF20684">
    <property type="entry name" value="Fung_rhodopsin"/>
    <property type="match status" value="1"/>
</dbReference>
<dbReference type="Proteomes" id="UP000242519">
    <property type="component" value="Unassembled WGS sequence"/>
</dbReference>
<reference evidence="8 9" key="1">
    <citation type="submission" date="2017-04" db="EMBL/GenBank/DDBJ databases">
        <title>Draft genome sequence of Marssonina coronaria NL1: causal agent of apple blotch.</title>
        <authorList>
            <person name="Cheng Q."/>
        </authorList>
    </citation>
    <scope>NUCLEOTIDE SEQUENCE [LARGE SCALE GENOMIC DNA]</scope>
    <source>
        <strain evidence="8 9">NL1</strain>
    </source>
</reference>
<gene>
    <name evidence="8" type="ORF">B2J93_2526</name>
</gene>
<protein>
    <recommendedName>
        <fullName evidence="7">Rhodopsin domain-containing protein</fullName>
    </recommendedName>
</protein>
<evidence type="ECO:0000256" key="3">
    <source>
        <dbReference type="ARBA" id="ARBA00022989"/>
    </source>
</evidence>
<sequence length="403" mass="44254">MIVSSSDFPDGTPNRLGLRIGCYCLCGLAAAAVLVRLYFRTFVGRTFGLDDFLIVLAFAAEITHVVGVKLQFERGVGWHVADLAALPNAKEILTRFILWPWVTQALYYFGLGCIKGSIVALYLRLAVTPLQRKVLWIALVFLLVQGFVSTIVVAGFLCSPLKQVWTNPSAIGGPTCINILAFNYYNASVFIVSDLLLALAPVVVIRKLQMDARRKRALAIMFSLGILAIGGTIARQVTNAIAVSDVKDFTWHWAPAALCSILESSLGIVFVCVPAMSPLFSRWLGGSTAASYTVKPDSSLRDRTFGKIGSKPKLRPEDDTLMCVTQVTVVDDKERGQDYAPANYEMDRMEEFTGTGDNESERKIITPSVYTGEQTRSSKSFRPSIGDKDVRVDVAYHVQSSDK</sequence>
<evidence type="ECO:0000256" key="1">
    <source>
        <dbReference type="ARBA" id="ARBA00004141"/>
    </source>
</evidence>
<dbReference type="InterPro" id="IPR049326">
    <property type="entry name" value="Rhodopsin_dom_fungi"/>
</dbReference>
<dbReference type="OrthoDB" id="3514788at2759"/>
<accession>A0A218Z419</accession>
<feature type="domain" description="Rhodopsin" evidence="7">
    <location>
        <begin position="35"/>
        <end position="282"/>
    </location>
</feature>
<feature type="transmembrane region" description="Helical" evidence="6">
    <location>
        <begin position="217"/>
        <end position="234"/>
    </location>
</feature>
<feature type="transmembrane region" description="Helical" evidence="6">
    <location>
        <begin position="254"/>
        <end position="273"/>
    </location>
</feature>
<feature type="transmembrane region" description="Helical" evidence="6">
    <location>
        <begin position="184"/>
        <end position="205"/>
    </location>
</feature>
<comment type="similarity">
    <text evidence="5">Belongs to the SAT4 family.</text>
</comment>
<dbReference type="GO" id="GO:0016020">
    <property type="term" value="C:membrane"/>
    <property type="evidence" value="ECO:0007669"/>
    <property type="project" value="UniProtKB-SubCell"/>
</dbReference>
<evidence type="ECO:0000256" key="2">
    <source>
        <dbReference type="ARBA" id="ARBA00022692"/>
    </source>
</evidence>
<evidence type="ECO:0000313" key="9">
    <source>
        <dbReference type="Proteomes" id="UP000242519"/>
    </source>
</evidence>
<organism evidence="8 9">
    <name type="scientific">Diplocarpon coronariae</name>
    <dbReference type="NCBI Taxonomy" id="2795749"/>
    <lineage>
        <taxon>Eukaryota</taxon>
        <taxon>Fungi</taxon>
        <taxon>Dikarya</taxon>
        <taxon>Ascomycota</taxon>
        <taxon>Pezizomycotina</taxon>
        <taxon>Leotiomycetes</taxon>
        <taxon>Helotiales</taxon>
        <taxon>Drepanopezizaceae</taxon>
        <taxon>Diplocarpon</taxon>
    </lineage>
</organism>
<feature type="transmembrane region" description="Helical" evidence="6">
    <location>
        <begin position="16"/>
        <end position="39"/>
    </location>
</feature>
<evidence type="ECO:0000256" key="4">
    <source>
        <dbReference type="ARBA" id="ARBA00023136"/>
    </source>
</evidence>
<dbReference type="STRING" id="503106.A0A218Z419"/>
<comment type="subcellular location">
    <subcellularLocation>
        <location evidence="1">Membrane</location>
        <topology evidence="1">Multi-pass membrane protein</topology>
    </subcellularLocation>
</comment>
<evidence type="ECO:0000256" key="5">
    <source>
        <dbReference type="ARBA" id="ARBA00038359"/>
    </source>
</evidence>